<dbReference type="EMBL" id="JAIWYP010000005">
    <property type="protein sequence ID" value="KAH3823837.1"/>
    <property type="molecule type" value="Genomic_DNA"/>
</dbReference>
<keyword evidence="2" id="KW-1185">Reference proteome</keyword>
<gene>
    <name evidence="1" type="ORF">DPMN_125660</name>
</gene>
<reference evidence="1" key="2">
    <citation type="submission" date="2020-11" db="EMBL/GenBank/DDBJ databases">
        <authorList>
            <person name="McCartney M.A."/>
            <person name="Auch B."/>
            <person name="Kono T."/>
            <person name="Mallez S."/>
            <person name="Becker A."/>
            <person name="Gohl D.M."/>
            <person name="Silverstein K.A.T."/>
            <person name="Koren S."/>
            <person name="Bechman K.B."/>
            <person name="Herman A."/>
            <person name="Abrahante J.E."/>
            <person name="Garbe J."/>
        </authorList>
    </citation>
    <scope>NUCLEOTIDE SEQUENCE</scope>
    <source>
        <strain evidence="1">Duluth1</strain>
        <tissue evidence="1">Whole animal</tissue>
    </source>
</reference>
<evidence type="ECO:0000313" key="1">
    <source>
        <dbReference type="EMBL" id="KAH3823837.1"/>
    </source>
</evidence>
<dbReference type="AlphaFoldDB" id="A0A9D4JX98"/>
<reference evidence="1" key="1">
    <citation type="journal article" date="2019" name="bioRxiv">
        <title>The Genome of the Zebra Mussel, Dreissena polymorpha: A Resource for Invasive Species Research.</title>
        <authorList>
            <person name="McCartney M.A."/>
            <person name="Auch B."/>
            <person name="Kono T."/>
            <person name="Mallez S."/>
            <person name="Zhang Y."/>
            <person name="Obille A."/>
            <person name="Becker A."/>
            <person name="Abrahante J.E."/>
            <person name="Garbe J."/>
            <person name="Badalamenti J.P."/>
            <person name="Herman A."/>
            <person name="Mangelson H."/>
            <person name="Liachko I."/>
            <person name="Sullivan S."/>
            <person name="Sone E.D."/>
            <person name="Koren S."/>
            <person name="Silverstein K.A.T."/>
            <person name="Beckman K.B."/>
            <person name="Gohl D.M."/>
        </authorList>
    </citation>
    <scope>NUCLEOTIDE SEQUENCE</scope>
    <source>
        <strain evidence="1">Duluth1</strain>
        <tissue evidence="1">Whole animal</tissue>
    </source>
</reference>
<dbReference type="Proteomes" id="UP000828390">
    <property type="component" value="Unassembled WGS sequence"/>
</dbReference>
<comment type="caution">
    <text evidence="1">The sequence shown here is derived from an EMBL/GenBank/DDBJ whole genome shotgun (WGS) entry which is preliminary data.</text>
</comment>
<organism evidence="1 2">
    <name type="scientific">Dreissena polymorpha</name>
    <name type="common">Zebra mussel</name>
    <name type="synonym">Mytilus polymorpha</name>
    <dbReference type="NCBI Taxonomy" id="45954"/>
    <lineage>
        <taxon>Eukaryota</taxon>
        <taxon>Metazoa</taxon>
        <taxon>Spiralia</taxon>
        <taxon>Lophotrochozoa</taxon>
        <taxon>Mollusca</taxon>
        <taxon>Bivalvia</taxon>
        <taxon>Autobranchia</taxon>
        <taxon>Heteroconchia</taxon>
        <taxon>Euheterodonta</taxon>
        <taxon>Imparidentia</taxon>
        <taxon>Neoheterodontei</taxon>
        <taxon>Myida</taxon>
        <taxon>Dreissenoidea</taxon>
        <taxon>Dreissenidae</taxon>
        <taxon>Dreissena</taxon>
    </lineage>
</organism>
<name>A0A9D4JX98_DREPO</name>
<protein>
    <submittedName>
        <fullName evidence="1">Uncharacterized protein</fullName>
    </submittedName>
</protein>
<sequence length="52" mass="6002">MGFNQLRSQKIVQMGRLKCSWSCVTQVVNNVSDFIVARKSVCVCDEWTLMFD</sequence>
<evidence type="ECO:0000313" key="2">
    <source>
        <dbReference type="Proteomes" id="UP000828390"/>
    </source>
</evidence>
<proteinExistence type="predicted"/>
<accession>A0A9D4JX98</accession>